<dbReference type="Proteomes" id="UP000244092">
    <property type="component" value="Unassembled WGS sequence"/>
</dbReference>
<dbReference type="SUPFAM" id="SSF51126">
    <property type="entry name" value="Pectin lyase-like"/>
    <property type="match status" value="1"/>
</dbReference>
<organism evidence="2 3">
    <name type="scientific">Sulfitobacter mediterraneus</name>
    <dbReference type="NCBI Taxonomy" id="83219"/>
    <lineage>
        <taxon>Bacteria</taxon>
        <taxon>Pseudomonadati</taxon>
        <taxon>Pseudomonadota</taxon>
        <taxon>Alphaproteobacteria</taxon>
        <taxon>Rhodobacterales</taxon>
        <taxon>Roseobacteraceae</taxon>
        <taxon>Sulfitobacter</taxon>
    </lineage>
</organism>
<sequence>MNKAITEGLVLAPTPYANGLDVYSSGDGTPGSDTYDNDPNALFVPADQDFGGALELLKTQGVQKIRFMGQTPILPGCYLQIRARIKAISGNLPSVRIAGYPALGNGNRVSGLTEFSASVDLTSYGDVVEVRGIVGTGTRGGVDMPWGNEPVYGHFGIDLTGPNGGIVRVDDIEIEDVTAVFLRGMISTVDVTDYGAIGDGTTDNTAAFEVANAAANGREVFVPAGVFRLDNDVTFDTAVKFEGRVTMATAAKLLLRRSFDLPSYIEAFEDEAEAFRKAFQALLSNSDHETLDLGGRKVTITEPLNMQAAVPDRDSYATRRVIRNGQLEAENSAAWNTDTVTSQATYDAGNNRVLTNVVNVANVQIGALVEGAGVGREVYVQDKNEATQQVTLTQPLFDAEGTQSYTFKRFKYLVDFSGFNQLSKFVMADIEFQCNDRCSGIMLARSGITFHLRDCFISRPMDRGITSAGTGCQGMLVDRCQFLSAEDPLDVPNRKTIGFNANTNDVKIRNNRATKFRHFGLLAGANNIVTGNHFFQGDTVQDGVRSAGLILANTHVSSVISGNYIDNCFVEWTNEHDAAPEFNSEFSFSALSITDNIFLSGEVAPWFSYLIVKPHGTGHFLSGVTITGNRFRSLNGSIDRVERVDDSFADLDMSRCKNIVMAANSFHAVSNPVENPAYVEFEQNQPSTAWEIDASAQLPFSGQALQVDSVMPFGPIRNDNNVRQYDMAYVDLQHGTQGDHIQLVWPTPVKGTVQAMVRMDKR</sequence>
<comment type="caution">
    <text evidence="2">The sequence shown here is derived from an EMBL/GenBank/DDBJ whole genome shotgun (WGS) entry which is preliminary data.</text>
</comment>
<accession>A0A2T6CDZ3</accession>
<dbReference type="AlphaFoldDB" id="A0A2T6CDZ3"/>
<reference evidence="2 3" key="1">
    <citation type="submission" date="2018-04" db="EMBL/GenBank/DDBJ databases">
        <title>Genomic Encyclopedia of Archaeal and Bacterial Type Strains, Phase II (KMG-II): from individual species to whole genera.</title>
        <authorList>
            <person name="Goeker M."/>
        </authorList>
    </citation>
    <scope>NUCLEOTIDE SEQUENCE [LARGE SCALE GENOMIC DNA]</scope>
    <source>
        <strain evidence="2 3">DSM 12244</strain>
    </source>
</reference>
<dbReference type="InterPro" id="IPR024535">
    <property type="entry name" value="RHGA/B-epi-like_pectate_lyase"/>
</dbReference>
<dbReference type="InterPro" id="IPR011050">
    <property type="entry name" value="Pectin_lyase_fold/virulence"/>
</dbReference>
<evidence type="ECO:0000259" key="1">
    <source>
        <dbReference type="Pfam" id="PF12708"/>
    </source>
</evidence>
<dbReference type="OrthoDB" id="7749009at2"/>
<dbReference type="RefSeq" id="WP_025049586.1">
    <property type="nucleotide sequence ID" value="NZ_QBKU01000006.1"/>
</dbReference>
<dbReference type="Pfam" id="PF12708">
    <property type="entry name" value="Pect-lyase_RHGA_epim"/>
    <property type="match status" value="1"/>
</dbReference>
<dbReference type="EMBL" id="QBKU01000006">
    <property type="protein sequence ID" value="PTX73730.1"/>
    <property type="molecule type" value="Genomic_DNA"/>
</dbReference>
<proteinExistence type="predicted"/>
<evidence type="ECO:0000313" key="2">
    <source>
        <dbReference type="EMBL" id="PTX73730.1"/>
    </source>
</evidence>
<protein>
    <submittedName>
        <fullName evidence="2">Pectate lyase-like protein</fullName>
    </submittedName>
</protein>
<evidence type="ECO:0000313" key="3">
    <source>
        <dbReference type="Proteomes" id="UP000244092"/>
    </source>
</evidence>
<keyword evidence="2" id="KW-0456">Lyase</keyword>
<feature type="domain" description="Rhamnogalacturonase A/B/Epimerase-like pectate lyase" evidence="1">
    <location>
        <begin position="189"/>
        <end position="245"/>
    </location>
</feature>
<dbReference type="InterPro" id="IPR012334">
    <property type="entry name" value="Pectin_lyas_fold"/>
</dbReference>
<dbReference type="Gene3D" id="2.160.20.10">
    <property type="entry name" value="Single-stranded right-handed beta-helix, Pectin lyase-like"/>
    <property type="match status" value="1"/>
</dbReference>
<gene>
    <name evidence="2" type="ORF">C8N31_106195</name>
</gene>
<name>A0A2T6CDZ3_9RHOB</name>
<dbReference type="GO" id="GO:0016829">
    <property type="term" value="F:lyase activity"/>
    <property type="evidence" value="ECO:0007669"/>
    <property type="project" value="UniProtKB-KW"/>
</dbReference>